<sequence length="144" mass="15873">MGLLRKIFSEINIPQAVYKELLLLKDYGIEVSIFSASWIKVSSPTDSSILNDLKDILDNGEAEAIALSLELKADLLIIDEKKGREVAKSFNLMFTGIGGVLIRAKALGVILEVKTYLQRIRTEGGFYLSEKALKTILQAAGEEL</sequence>
<name>F4KXH6_HALH1</name>
<dbReference type="HOGENOM" id="CLU_115769_0_1_10"/>
<evidence type="ECO:0000313" key="1">
    <source>
        <dbReference type="EMBL" id="AEE50347.1"/>
    </source>
</evidence>
<evidence type="ECO:0008006" key="3">
    <source>
        <dbReference type="Google" id="ProtNLM"/>
    </source>
</evidence>
<evidence type="ECO:0000313" key="2">
    <source>
        <dbReference type="Proteomes" id="UP000008461"/>
    </source>
</evidence>
<organism evidence="1 2">
    <name type="scientific">Haliscomenobacter hydrossis (strain ATCC 27775 / DSM 1100 / LMG 10767 / O)</name>
    <dbReference type="NCBI Taxonomy" id="760192"/>
    <lineage>
        <taxon>Bacteria</taxon>
        <taxon>Pseudomonadati</taxon>
        <taxon>Bacteroidota</taxon>
        <taxon>Saprospiria</taxon>
        <taxon>Saprospirales</taxon>
        <taxon>Haliscomenobacteraceae</taxon>
        <taxon>Haliscomenobacter</taxon>
    </lineage>
</organism>
<dbReference type="eggNOG" id="COG2405">
    <property type="taxonomic scope" value="Bacteria"/>
</dbReference>
<dbReference type="InterPro" id="IPR021799">
    <property type="entry name" value="PIN-like_prokaryotic"/>
</dbReference>
<dbReference type="KEGG" id="hhy:Halhy_2474"/>
<gene>
    <name evidence="1" type="ordered locus">Halhy_2474</name>
</gene>
<reference evidence="1 2" key="1">
    <citation type="journal article" date="2011" name="Stand. Genomic Sci.">
        <title>Complete genome sequence of Haliscomenobacter hydrossis type strain (O).</title>
        <authorList>
            <consortium name="US DOE Joint Genome Institute (JGI-PGF)"/>
            <person name="Daligault H."/>
            <person name="Lapidus A."/>
            <person name="Zeytun A."/>
            <person name="Nolan M."/>
            <person name="Lucas S."/>
            <person name="Del Rio T.G."/>
            <person name="Tice H."/>
            <person name="Cheng J.F."/>
            <person name="Tapia R."/>
            <person name="Han C."/>
            <person name="Goodwin L."/>
            <person name="Pitluck S."/>
            <person name="Liolios K."/>
            <person name="Pagani I."/>
            <person name="Ivanova N."/>
            <person name="Huntemann M."/>
            <person name="Mavromatis K."/>
            <person name="Mikhailova N."/>
            <person name="Pati A."/>
            <person name="Chen A."/>
            <person name="Palaniappan K."/>
            <person name="Land M."/>
            <person name="Hauser L."/>
            <person name="Brambilla E.M."/>
            <person name="Rohde M."/>
            <person name="Verbarg S."/>
            <person name="Goker M."/>
            <person name="Bristow J."/>
            <person name="Eisen J.A."/>
            <person name="Markowitz V."/>
            <person name="Hugenholtz P."/>
            <person name="Kyrpides N.C."/>
            <person name="Klenk H.P."/>
            <person name="Woyke T."/>
        </authorList>
    </citation>
    <scope>NUCLEOTIDE SEQUENCE [LARGE SCALE GENOMIC DNA]</scope>
    <source>
        <strain evidence="2">ATCC 27775 / DSM 1100 / LMG 10767 / O</strain>
    </source>
</reference>
<dbReference type="AlphaFoldDB" id="F4KXH6"/>
<reference key="2">
    <citation type="submission" date="2011-04" db="EMBL/GenBank/DDBJ databases">
        <title>Complete sequence of chromosome of Haliscomenobacter hydrossis DSM 1100.</title>
        <authorList>
            <consortium name="US DOE Joint Genome Institute (JGI-PGF)"/>
            <person name="Lucas S."/>
            <person name="Han J."/>
            <person name="Lapidus A."/>
            <person name="Bruce D."/>
            <person name="Goodwin L."/>
            <person name="Pitluck S."/>
            <person name="Peters L."/>
            <person name="Kyrpides N."/>
            <person name="Mavromatis K."/>
            <person name="Ivanova N."/>
            <person name="Ovchinnikova G."/>
            <person name="Pagani I."/>
            <person name="Daligault H."/>
            <person name="Detter J.C."/>
            <person name="Han C."/>
            <person name="Land M."/>
            <person name="Hauser L."/>
            <person name="Markowitz V."/>
            <person name="Cheng J.-F."/>
            <person name="Hugenholtz P."/>
            <person name="Woyke T."/>
            <person name="Wu D."/>
            <person name="Verbarg S."/>
            <person name="Frueling A."/>
            <person name="Brambilla E."/>
            <person name="Klenk H.-P."/>
            <person name="Eisen J.A."/>
        </authorList>
    </citation>
    <scope>NUCLEOTIDE SEQUENCE</scope>
    <source>
        <strain>DSM 1100</strain>
    </source>
</reference>
<dbReference type="Pfam" id="PF11848">
    <property type="entry name" value="DUF3368"/>
    <property type="match status" value="1"/>
</dbReference>
<keyword evidence="2" id="KW-1185">Reference proteome</keyword>
<dbReference type="RefSeq" id="WP_013764896.1">
    <property type="nucleotide sequence ID" value="NC_015510.1"/>
</dbReference>
<dbReference type="EMBL" id="CP002691">
    <property type="protein sequence ID" value="AEE50347.1"/>
    <property type="molecule type" value="Genomic_DNA"/>
</dbReference>
<proteinExistence type="predicted"/>
<dbReference type="PANTHER" id="PTHR39550">
    <property type="entry name" value="SLL0658 PROTEIN"/>
    <property type="match status" value="1"/>
</dbReference>
<dbReference type="PANTHER" id="PTHR39550:SF1">
    <property type="entry name" value="SLL0658 PROTEIN"/>
    <property type="match status" value="1"/>
</dbReference>
<protein>
    <recommendedName>
        <fullName evidence="3">DUF3368 domain-containing protein</fullName>
    </recommendedName>
</protein>
<dbReference type="OrthoDB" id="764457at2"/>
<accession>F4KXH6</accession>
<dbReference type="Proteomes" id="UP000008461">
    <property type="component" value="Chromosome"/>
</dbReference>
<dbReference type="STRING" id="760192.Halhy_2474"/>